<dbReference type="InterPro" id="IPR029058">
    <property type="entry name" value="AB_hydrolase_fold"/>
</dbReference>
<dbReference type="Proteomes" id="UP000191931">
    <property type="component" value="Unassembled WGS sequence"/>
</dbReference>
<dbReference type="RefSeq" id="WP_080803908.1">
    <property type="nucleotide sequence ID" value="NZ_LT828545.1"/>
</dbReference>
<organism evidence="1 2">
    <name type="scientific">Desulfamplus magnetovallimortis</name>
    <dbReference type="NCBI Taxonomy" id="1246637"/>
    <lineage>
        <taxon>Bacteria</taxon>
        <taxon>Pseudomonadati</taxon>
        <taxon>Thermodesulfobacteriota</taxon>
        <taxon>Desulfobacteria</taxon>
        <taxon>Desulfobacterales</taxon>
        <taxon>Desulfobacteraceae</taxon>
        <taxon>Desulfamplus</taxon>
    </lineage>
</organism>
<gene>
    <name evidence="1" type="ORF">MTBBW1_1020035</name>
</gene>
<evidence type="ECO:0008006" key="3">
    <source>
        <dbReference type="Google" id="ProtNLM"/>
    </source>
</evidence>
<dbReference type="PANTHER" id="PTHR42103">
    <property type="entry name" value="ALPHA/BETA-HYDROLASES SUPERFAMILY PROTEIN"/>
    <property type="match status" value="1"/>
</dbReference>
<name>A0A1W1H4W3_9BACT</name>
<dbReference type="PANTHER" id="PTHR42103:SF2">
    <property type="entry name" value="AB HYDROLASE-1 DOMAIN-CONTAINING PROTEIN"/>
    <property type="match status" value="1"/>
</dbReference>
<dbReference type="STRING" id="1246637.MTBBW1_1020035"/>
<keyword evidence="2" id="KW-1185">Reference proteome</keyword>
<evidence type="ECO:0000313" key="2">
    <source>
        <dbReference type="Proteomes" id="UP000191931"/>
    </source>
</evidence>
<sequence>MTEKIIIELNDIRLEGVFKTSDSNFGAIITHPHPEYGGNMHNSVVMAIEQAYQSKGYATLRFNFRGTGGSTGNYDTFNDLCNDVIAAYDFIKGRGFADIALAGYSFGSWVNAHTETILNGLIHQLLVSPPVSFMDFTKINGFSCDSFVICGDKDEYAKLPDIKNHIEKWQTEHFEIIKGCDHFYSGMIGQLNSIIDQLLQ</sequence>
<dbReference type="SUPFAM" id="SSF53474">
    <property type="entry name" value="alpha/beta-Hydrolases"/>
    <property type="match status" value="1"/>
</dbReference>
<dbReference type="AlphaFoldDB" id="A0A1W1H4W3"/>
<dbReference type="EMBL" id="FWEV01000005">
    <property type="protein sequence ID" value="SLM27511.1"/>
    <property type="molecule type" value="Genomic_DNA"/>
</dbReference>
<reference evidence="1 2" key="1">
    <citation type="submission" date="2017-03" db="EMBL/GenBank/DDBJ databases">
        <authorList>
            <person name="Afonso C.L."/>
            <person name="Miller P.J."/>
            <person name="Scott M.A."/>
            <person name="Spackman E."/>
            <person name="Goraichik I."/>
            <person name="Dimitrov K.M."/>
            <person name="Suarez D.L."/>
            <person name="Swayne D.E."/>
        </authorList>
    </citation>
    <scope>NUCLEOTIDE SEQUENCE [LARGE SCALE GENOMIC DNA]</scope>
    <source>
        <strain evidence="1">PRJEB14757</strain>
    </source>
</reference>
<dbReference type="Gene3D" id="3.40.50.1820">
    <property type="entry name" value="alpha/beta hydrolase"/>
    <property type="match status" value="1"/>
</dbReference>
<accession>A0A1W1H4W3</accession>
<protein>
    <recommendedName>
        <fullName evidence="3">Alpha/beta hydrolase</fullName>
    </recommendedName>
</protein>
<proteinExistence type="predicted"/>
<dbReference type="OrthoDB" id="9800435at2"/>
<evidence type="ECO:0000313" key="1">
    <source>
        <dbReference type="EMBL" id="SLM27511.1"/>
    </source>
</evidence>